<evidence type="ECO:0000256" key="1">
    <source>
        <dbReference type="SAM" id="Phobius"/>
    </source>
</evidence>
<organism evidence="3 4">
    <name type="scientific">Steroidobacter flavus</name>
    <dbReference type="NCBI Taxonomy" id="1842136"/>
    <lineage>
        <taxon>Bacteria</taxon>
        <taxon>Pseudomonadati</taxon>
        <taxon>Pseudomonadota</taxon>
        <taxon>Gammaproteobacteria</taxon>
        <taxon>Steroidobacterales</taxon>
        <taxon>Steroidobacteraceae</taxon>
        <taxon>Steroidobacter</taxon>
    </lineage>
</organism>
<keyword evidence="1" id="KW-1133">Transmembrane helix</keyword>
<sequence length="384" mass="42397">MAATGHTASSSARFEFIDGLRGVAALLVAIAHLADAASDRHPGILGPGIAELASFGRYGVQIFFVLSGFVIAHSLTGGEYSFKYLGRFAARRFVRLDLPYWSVIALEVGLLWLSGWLMVEYSRELPSAGQILTNALYVQTFLGYEHILPVFWTLCYEVQFYLVLVLSLVLLEKMRNAGVAAVTLRTIASVALSLTFLWSICLFVGLLTPLREGLFLDRWFQFALGLVVYLYYRGHCDRDVLIVSVVLCVVAAVMFGSSTYRVAAPLVTAATGIAIVCSFHFASWRRLLAGPVMQFLGRISYSLYLLHLGIGWRATVLVRELIGANYSTVWAYVAFICGMLTSIVAAWIMNVLIERPAMRLARTIELPKREPRTLTGVLVPVPAP</sequence>
<feature type="transmembrane region" description="Helical" evidence="1">
    <location>
        <begin position="295"/>
        <end position="314"/>
    </location>
</feature>
<dbReference type="RefSeq" id="WP_380602087.1">
    <property type="nucleotide sequence ID" value="NZ_JBHSDU010000014.1"/>
</dbReference>
<dbReference type="Pfam" id="PF01757">
    <property type="entry name" value="Acyl_transf_3"/>
    <property type="match status" value="1"/>
</dbReference>
<dbReference type="InterPro" id="IPR002656">
    <property type="entry name" value="Acyl_transf_3_dom"/>
</dbReference>
<keyword evidence="3" id="KW-0012">Acyltransferase</keyword>
<evidence type="ECO:0000313" key="4">
    <source>
        <dbReference type="Proteomes" id="UP001595904"/>
    </source>
</evidence>
<dbReference type="PANTHER" id="PTHR23028:SF53">
    <property type="entry name" value="ACYL_TRANSF_3 DOMAIN-CONTAINING PROTEIN"/>
    <property type="match status" value="1"/>
</dbReference>
<name>A0ABV8T082_9GAMM</name>
<keyword evidence="1" id="KW-0812">Transmembrane</keyword>
<proteinExistence type="predicted"/>
<dbReference type="InterPro" id="IPR050879">
    <property type="entry name" value="Acyltransferase_3"/>
</dbReference>
<feature type="transmembrane region" description="Helical" evidence="1">
    <location>
        <begin position="98"/>
        <end position="119"/>
    </location>
</feature>
<reference evidence="4" key="1">
    <citation type="journal article" date="2019" name="Int. J. Syst. Evol. Microbiol.">
        <title>The Global Catalogue of Microorganisms (GCM) 10K type strain sequencing project: providing services to taxonomists for standard genome sequencing and annotation.</title>
        <authorList>
            <consortium name="The Broad Institute Genomics Platform"/>
            <consortium name="The Broad Institute Genome Sequencing Center for Infectious Disease"/>
            <person name="Wu L."/>
            <person name="Ma J."/>
        </authorList>
    </citation>
    <scope>NUCLEOTIDE SEQUENCE [LARGE SCALE GENOMIC DNA]</scope>
    <source>
        <strain evidence="4">CGMCC 1.10759</strain>
    </source>
</reference>
<comment type="caution">
    <text evidence="3">The sequence shown here is derived from an EMBL/GenBank/DDBJ whole genome shotgun (WGS) entry which is preliminary data.</text>
</comment>
<protein>
    <submittedName>
        <fullName evidence="3">Acyltransferase family protein</fullName>
        <ecNumber evidence="3">2.3.-.-</ecNumber>
    </submittedName>
</protein>
<dbReference type="PANTHER" id="PTHR23028">
    <property type="entry name" value="ACETYLTRANSFERASE"/>
    <property type="match status" value="1"/>
</dbReference>
<feature type="transmembrane region" description="Helical" evidence="1">
    <location>
        <begin position="150"/>
        <end position="171"/>
    </location>
</feature>
<dbReference type="GO" id="GO:0016746">
    <property type="term" value="F:acyltransferase activity"/>
    <property type="evidence" value="ECO:0007669"/>
    <property type="project" value="UniProtKB-KW"/>
</dbReference>
<feature type="transmembrane region" description="Helical" evidence="1">
    <location>
        <begin position="183"/>
        <end position="207"/>
    </location>
</feature>
<feature type="transmembrane region" description="Helical" evidence="1">
    <location>
        <begin position="213"/>
        <end position="232"/>
    </location>
</feature>
<keyword evidence="4" id="KW-1185">Reference proteome</keyword>
<feature type="transmembrane region" description="Helical" evidence="1">
    <location>
        <begin position="329"/>
        <end position="353"/>
    </location>
</feature>
<dbReference type="EC" id="2.3.-.-" evidence="3"/>
<feature type="transmembrane region" description="Helical" evidence="1">
    <location>
        <begin position="262"/>
        <end position="283"/>
    </location>
</feature>
<feature type="domain" description="Acyltransferase 3" evidence="2">
    <location>
        <begin position="15"/>
        <end position="346"/>
    </location>
</feature>
<evidence type="ECO:0000259" key="2">
    <source>
        <dbReference type="Pfam" id="PF01757"/>
    </source>
</evidence>
<keyword evidence="1" id="KW-0472">Membrane</keyword>
<dbReference type="EMBL" id="JBHSDU010000014">
    <property type="protein sequence ID" value="MFC4312573.1"/>
    <property type="molecule type" value="Genomic_DNA"/>
</dbReference>
<keyword evidence="3" id="KW-0808">Transferase</keyword>
<evidence type="ECO:0000313" key="3">
    <source>
        <dbReference type="EMBL" id="MFC4312573.1"/>
    </source>
</evidence>
<dbReference type="Proteomes" id="UP001595904">
    <property type="component" value="Unassembled WGS sequence"/>
</dbReference>
<feature type="transmembrane region" description="Helical" evidence="1">
    <location>
        <begin position="58"/>
        <end position="77"/>
    </location>
</feature>
<feature type="transmembrane region" description="Helical" evidence="1">
    <location>
        <begin position="239"/>
        <end position="256"/>
    </location>
</feature>
<accession>A0ABV8T082</accession>
<gene>
    <name evidence="3" type="ORF">ACFPN2_26050</name>
</gene>